<accession>A0ABT2NAD0</accession>
<evidence type="ECO:0000313" key="3">
    <source>
        <dbReference type="Proteomes" id="UP001525961"/>
    </source>
</evidence>
<protein>
    <submittedName>
        <fullName evidence="2">DUF928 domain-containing protein</fullName>
    </submittedName>
</protein>
<dbReference type="InterPro" id="IPR010328">
    <property type="entry name" value="DUF928"/>
</dbReference>
<dbReference type="Pfam" id="PF06051">
    <property type="entry name" value="DUF928"/>
    <property type="match status" value="1"/>
</dbReference>
<organism evidence="2 3">
    <name type="scientific">Laspinema olomoucense D3b</name>
    <dbReference type="NCBI Taxonomy" id="2953688"/>
    <lineage>
        <taxon>Bacteria</taxon>
        <taxon>Bacillati</taxon>
        <taxon>Cyanobacteriota</taxon>
        <taxon>Cyanophyceae</taxon>
        <taxon>Oscillatoriophycideae</taxon>
        <taxon>Oscillatoriales</taxon>
        <taxon>Laspinemataceae</taxon>
        <taxon>Laspinema</taxon>
        <taxon>Laspinema olomoucense</taxon>
    </lineage>
</organism>
<feature type="region of interest" description="Disordered" evidence="1">
    <location>
        <begin position="1"/>
        <end position="50"/>
    </location>
</feature>
<gene>
    <name evidence="2" type="ORF">NG792_18205</name>
</gene>
<evidence type="ECO:0000313" key="2">
    <source>
        <dbReference type="EMBL" id="MCT7979653.1"/>
    </source>
</evidence>
<evidence type="ECO:0000256" key="1">
    <source>
        <dbReference type="SAM" id="MobiDB-lite"/>
    </source>
</evidence>
<sequence length="228" mass="25807">MSTEVGRQQVAQGAPRNDPGTPRGTSEPAGSRPESTCPPTETPLTAINHGNESDFTLGEYPIFFFYNPYSPENLDLIEFSLYDKGERRTIYKTQIEPSENPGIIQLRLPEEADYALEVNQTYRWYLTAYCSERRTDGPDVEINGWIHRKPMTEELEAALKNPSIPQYITYMNEGIWYDAVSLVAQSYASNPQNQAFKEAWENLLQALGREHLSQEPLINPVVSGEADE</sequence>
<keyword evidence="3" id="KW-1185">Reference proteome</keyword>
<proteinExistence type="predicted"/>
<comment type="caution">
    <text evidence="2">The sequence shown here is derived from an EMBL/GenBank/DDBJ whole genome shotgun (WGS) entry which is preliminary data.</text>
</comment>
<feature type="compositionally biased region" description="Polar residues" evidence="1">
    <location>
        <begin position="1"/>
        <end position="11"/>
    </location>
</feature>
<dbReference type="RefSeq" id="WP_261236345.1">
    <property type="nucleotide sequence ID" value="NZ_JAMXFA010000026.1"/>
</dbReference>
<dbReference type="EMBL" id="JAMXFA010000026">
    <property type="protein sequence ID" value="MCT7979653.1"/>
    <property type="molecule type" value="Genomic_DNA"/>
</dbReference>
<name>A0ABT2NAD0_9CYAN</name>
<dbReference type="Proteomes" id="UP001525961">
    <property type="component" value="Unassembled WGS sequence"/>
</dbReference>
<feature type="compositionally biased region" description="Polar residues" evidence="1">
    <location>
        <begin position="33"/>
        <end position="50"/>
    </location>
</feature>
<reference evidence="2 3" key="1">
    <citation type="journal article" date="2022" name="Front. Microbiol.">
        <title>High genomic differentiation and limited gene flow indicate recent cryptic speciation within the genus Laspinema (cyanobacteria).</title>
        <authorList>
            <person name="Stanojkovic A."/>
            <person name="Skoupy S."/>
            <person name="Skaloud P."/>
            <person name="Dvorak P."/>
        </authorList>
    </citation>
    <scope>NUCLEOTIDE SEQUENCE [LARGE SCALE GENOMIC DNA]</scope>
    <source>
        <strain evidence="2 3">D3b</strain>
    </source>
</reference>